<reference evidence="1" key="1">
    <citation type="submission" date="2021-12" db="EMBL/GenBank/DDBJ databases">
        <authorList>
            <person name="King R."/>
        </authorList>
    </citation>
    <scope>NUCLEOTIDE SEQUENCE</scope>
</reference>
<proteinExistence type="predicted"/>
<protein>
    <submittedName>
        <fullName evidence="1">Uncharacterized protein</fullName>
    </submittedName>
</protein>
<organism evidence="1 2">
    <name type="scientific">Bemisia tabaci</name>
    <name type="common">Sweetpotato whitefly</name>
    <name type="synonym">Aleurodes tabaci</name>
    <dbReference type="NCBI Taxonomy" id="7038"/>
    <lineage>
        <taxon>Eukaryota</taxon>
        <taxon>Metazoa</taxon>
        <taxon>Ecdysozoa</taxon>
        <taxon>Arthropoda</taxon>
        <taxon>Hexapoda</taxon>
        <taxon>Insecta</taxon>
        <taxon>Pterygota</taxon>
        <taxon>Neoptera</taxon>
        <taxon>Paraneoptera</taxon>
        <taxon>Hemiptera</taxon>
        <taxon>Sternorrhyncha</taxon>
        <taxon>Aleyrodoidea</taxon>
        <taxon>Aleyrodidae</taxon>
        <taxon>Aleyrodinae</taxon>
        <taxon>Bemisia</taxon>
    </lineage>
</organism>
<evidence type="ECO:0000313" key="2">
    <source>
        <dbReference type="Proteomes" id="UP001152759"/>
    </source>
</evidence>
<keyword evidence="2" id="KW-1185">Reference proteome</keyword>
<evidence type="ECO:0000313" key="1">
    <source>
        <dbReference type="EMBL" id="CAH0393939.1"/>
    </source>
</evidence>
<dbReference type="Proteomes" id="UP001152759">
    <property type="component" value="Chromosome 7"/>
</dbReference>
<gene>
    <name evidence="1" type="ORF">BEMITA_LOCUS12290</name>
</gene>
<dbReference type="EMBL" id="OU963868">
    <property type="protein sequence ID" value="CAH0393939.1"/>
    <property type="molecule type" value="Genomic_DNA"/>
</dbReference>
<dbReference type="AlphaFoldDB" id="A0A9P0AMX0"/>
<sequence>MTVENLRKTHRSHSLQCWYHSSSLTISLPVAILQLLMVTAVSGLWGGDPGHTQSLGSVAFSRGDVLITKDKQNQLLAAISTKDFVMAKKSGNEVEIFTTQPQNSRTPVQNSPVKVQPGWNGDKRVALAMKLSGKMYPYNSVSCHEKDYMKYIVYGKTNQPLTGNSACPLRRDLSTVSIAEIKSPGFYLESKNKRVIVDQLPKASAGRRGGKKFCVTKKCKMYHGMK</sequence>
<name>A0A9P0AMX0_BEMTA</name>
<accession>A0A9P0AMX0</accession>